<keyword evidence="5" id="KW-1134">Transmembrane beta strand</keyword>
<dbReference type="InterPro" id="IPR011049">
    <property type="entry name" value="Serralysin-like_metalloprot_C"/>
</dbReference>
<evidence type="ECO:0000259" key="13">
    <source>
        <dbReference type="Pfam" id="PF05658"/>
    </source>
</evidence>
<feature type="domain" description="Trimeric autotransporter adhesin YadA-like C-terminal membrane anchor" evidence="12">
    <location>
        <begin position="719"/>
        <end position="777"/>
    </location>
</feature>
<evidence type="ECO:0000256" key="5">
    <source>
        <dbReference type="ARBA" id="ARBA00022452"/>
    </source>
</evidence>
<comment type="caution">
    <text evidence="16">The sequence shown here is derived from an EMBL/GenBank/DDBJ whole genome shotgun (WGS) entry which is preliminary data.</text>
</comment>
<dbReference type="InterPro" id="IPR024973">
    <property type="entry name" value="ESPR"/>
</dbReference>
<name>A0A2S8I9R4_BURCE</name>
<evidence type="ECO:0000256" key="8">
    <source>
        <dbReference type="ARBA" id="ARBA00022927"/>
    </source>
</evidence>
<evidence type="ECO:0000256" key="4">
    <source>
        <dbReference type="ARBA" id="ARBA00022448"/>
    </source>
</evidence>
<evidence type="ECO:0000256" key="1">
    <source>
        <dbReference type="ARBA" id="ARBA00004241"/>
    </source>
</evidence>
<evidence type="ECO:0000256" key="10">
    <source>
        <dbReference type="ARBA" id="ARBA00023237"/>
    </source>
</evidence>
<evidence type="ECO:0000256" key="9">
    <source>
        <dbReference type="ARBA" id="ARBA00023136"/>
    </source>
</evidence>
<evidence type="ECO:0000256" key="2">
    <source>
        <dbReference type="ARBA" id="ARBA00004442"/>
    </source>
</evidence>
<comment type="subcellular location">
    <subcellularLocation>
        <location evidence="2">Cell outer membrane</location>
    </subcellularLocation>
    <subcellularLocation>
        <location evidence="1">Cell surface</location>
    </subcellularLocation>
</comment>
<feature type="compositionally biased region" description="Low complexity" evidence="11">
    <location>
        <begin position="586"/>
        <end position="605"/>
    </location>
</feature>
<dbReference type="AlphaFoldDB" id="A0A2S8I9R4"/>
<proteinExistence type="inferred from homology"/>
<keyword evidence="4" id="KW-0813">Transport</keyword>
<feature type="region of interest" description="Disordered" evidence="11">
    <location>
        <begin position="385"/>
        <end position="614"/>
    </location>
</feature>
<keyword evidence="9" id="KW-0472">Membrane</keyword>
<dbReference type="GO" id="GO:0015031">
    <property type="term" value="P:protein transport"/>
    <property type="evidence" value="ECO:0007669"/>
    <property type="project" value="UniProtKB-KW"/>
</dbReference>
<evidence type="ECO:0000256" key="3">
    <source>
        <dbReference type="ARBA" id="ARBA00005848"/>
    </source>
</evidence>
<dbReference type="Gene3D" id="3.30.1300.30">
    <property type="entry name" value="GSPII I/J protein-like"/>
    <property type="match status" value="1"/>
</dbReference>
<feature type="compositionally biased region" description="Low complexity" evidence="11">
    <location>
        <begin position="541"/>
        <end position="570"/>
    </location>
</feature>
<dbReference type="Pfam" id="PF03895">
    <property type="entry name" value="YadA_anchor"/>
    <property type="match status" value="1"/>
</dbReference>
<dbReference type="InterPro" id="IPR045584">
    <property type="entry name" value="Pilin-like"/>
</dbReference>
<gene>
    <name evidence="16" type="ORF">C5615_32210</name>
</gene>
<evidence type="ECO:0000259" key="14">
    <source>
        <dbReference type="Pfam" id="PF05662"/>
    </source>
</evidence>
<reference evidence="16 17" key="1">
    <citation type="submission" date="2018-02" db="EMBL/GenBank/DDBJ databases">
        <title>Draft genome sequencing of Burkholderia cepacia Y14-15.</title>
        <authorList>
            <person name="Zheng B.-X."/>
        </authorList>
    </citation>
    <scope>NUCLEOTIDE SEQUENCE [LARGE SCALE GENOMIC DNA]</scope>
    <source>
        <strain evidence="16 17">Y14-15</strain>
    </source>
</reference>
<keyword evidence="8" id="KW-0653">Protein transport</keyword>
<organism evidence="16 17">
    <name type="scientific">Burkholderia cepacia</name>
    <name type="common">Pseudomonas cepacia</name>
    <dbReference type="NCBI Taxonomy" id="292"/>
    <lineage>
        <taxon>Bacteria</taxon>
        <taxon>Pseudomonadati</taxon>
        <taxon>Pseudomonadota</taxon>
        <taxon>Betaproteobacteria</taxon>
        <taxon>Burkholderiales</taxon>
        <taxon>Burkholderiaceae</taxon>
        <taxon>Burkholderia</taxon>
        <taxon>Burkholderia cepacia complex</taxon>
    </lineage>
</organism>
<feature type="compositionally biased region" description="Polar residues" evidence="11">
    <location>
        <begin position="506"/>
        <end position="526"/>
    </location>
</feature>
<dbReference type="Gene3D" id="1.20.5.170">
    <property type="match status" value="1"/>
</dbReference>
<dbReference type="Pfam" id="PF05662">
    <property type="entry name" value="YadA_stalk"/>
    <property type="match status" value="3"/>
</dbReference>
<dbReference type="Pfam" id="PF05658">
    <property type="entry name" value="YadA_head"/>
    <property type="match status" value="4"/>
</dbReference>
<keyword evidence="6" id="KW-0812">Transmembrane</keyword>
<feature type="compositionally biased region" description="Low complexity" evidence="11">
    <location>
        <begin position="483"/>
        <end position="492"/>
    </location>
</feature>
<protein>
    <submittedName>
        <fullName evidence="16">Uncharacterized protein</fullName>
    </submittedName>
</protein>
<feature type="domain" description="ESPR" evidence="15">
    <location>
        <begin position="1"/>
        <end position="33"/>
    </location>
</feature>
<keyword evidence="7" id="KW-0732">Signal</keyword>
<feature type="domain" description="Trimeric autotransporter adhesin YadA-like head" evidence="13">
    <location>
        <begin position="276"/>
        <end position="298"/>
    </location>
</feature>
<dbReference type="InterPro" id="IPR005594">
    <property type="entry name" value="YadA_C"/>
</dbReference>
<feature type="domain" description="Trimeric autotransporter adhesin YadA-like stalk" evidence="14">
    <location>
        <begin position="173"/>
        <end position="209"/>
    </location>
</feature>
<feature type="compositionally biased region" description="Gly residues" evidence="11">
    <location>
        <begin position="393"/>
        <end position="445"/>
    </location>
</feature>
<evidence type="ECO:0000259" key="12">
    <source>
        <dbReference type="Pfam" id="PF03895"/>
    </source>
</evidence>
<dbReference type="GO" id="GO:0009279">
    <property type="term" value="C:cell outer membrane"/>
    <property type="evidence" value="ECO:0007669"/>
    <property type="project" value="UniProtKB-SubCell"/>
</dbReference>
<feature type="domain" description="Trimeric autotransporter adhesin YadA-like stalk" evidence="14">
    <location>
        <begin position="342"/>
        <end position="385"/>
    </location>
</feature>
<dbReference type="EMBL" id="PUIQ01000058">
    <property type="protein sequence ID" value="PQP11429.1"/>
    <property type="molecule type" value="Genomic_DNA"/>
</dbReference>
<dbReference type="SUPFAM" id="SSF101967">
    <property type="entry name" value="Adhesin YadA, collagen-binding domain"/>
    <property type="match status" value="3"/>
</dbReference>
<sequence>MNKVYKTVWNEALQVWVAASELSGVGRNRTKREGRQGEGCESRPRSQAKSLLAAMSVMFGSGLLLSGNAHARGEVDACWNGGGSGFQGQQVFIQNGATGCNGTADPNSGVVIRQYTAGTGSEQAYVTVGQVDPVTTSWNVGPNGTPVSGGGMVRLGALNGIYLDSTTSLAGHKITNLAAGTAQTDAVNVSQLTSLSTSTADAIASLQQDVESVPAHYVSVNDVGSLGGKGGNYTNDGARGANAMAVGVNAVANGDHSVALGDGAMAGEQRDGESLDTVAIGHGATANLVNSVALGAGSQTGVAPLTPMEVKSATVGNTVLDGFAGSNAVGVVSVGSVGAERRIINVAAGQVTQTSTDAVNGSQLYAATQRLDQIQTQVTTNTTNITNIENQINGGGGGGGGGTNPNNPGGGGGGGTNPNNPGGGGGGGGGGTNPNNPGGGGGGGNPLAPWQPGPNNGPWFSNDGPGGSGGGGNLTGGDGGTNTNGKDNTNFGKDGRINTPEVPGDGNTNFGNKTSIDGNRNTNNGQDAHINGDDNVNNGQGAKTDGNGNTNTGQGAGINGNNNSNYGHNAQTTGDDNVNIGKDAKTNGNGNTTTGAGATSTGDSNLTQGRNAMTDGTYNSALGANATATGDHATALGAGSTATAPNATAIGANSVADQANTVSVGSVGNERRIVNVADGVAPTDAVNKRQLDAVQGQVSGVARNAYSGIAAATALTMIPDVDQGKTIAVGIGGGTFQGYAATAIGISARVTENIKVKAGAGMSAAGKTFGVGASYQW</sequence>
<accession>A0A2S8I9R4</accession>
<feature type="domain" description="Trimeric autotransporter adhesin YadA-like head" evidence="13">
    <location>
        <begin position="642"/>
        <end position="666"/>
    </location>
</feature>
<evidence type="ECO:0000313" key="17">
    <source>
        <dbReference type="Proteomes" id="UP000238206"/>
    </source>
</evidence>
<dbReference type="GO" id="GO:0009986">
    <property type="term" value="C:cell surface"/>
    <property type="evidence" value="ECO:0007669"/>
    <property type="project" value="UniProtKB-SubCell"/>
</dbReference>
<evidence type="ECO:0000259" key="15">
    <source>
        <dbReference type="Pfam" id="PF13018"/>
    </source>
</evidence>
<comment type="similarity">
    <text evidence="3">Belongs to the autotransporter-2 (AT-2) (TC 1.B.40) family.</text>
</comment>
<evidence type="ECO:0000256" key="6">
    <source>
        <dbReference type="ARBA" id="ARBA00022692"/>
    </source>
</evidence>
<feature type="compositionally biased region" description="Gly residues" evidence="11">
    <location>
        <begin position="464"/>
        <end position="482"/>
    </location>
</feature>
<evidence type="ECO:0000313" key="16">
    <source>
        <dbReference type="EMBL" id="PQP11429.1"/>
    </source>
</evidence>
<dbReference type="InterPro" id="IPR008635">
    <property type="entry name" value="Coiled_stalk_dom"/>
</dbReference>
<dbReference type="Proteomes" id="UP000238206">
    <property type="component" value="Unassembled WGS sequence"/>
</dbReference>
<dbReference type="Pfam" id="PF13018">
    <property type="entry name" value="ESPR"/>
    <property type="match status" value="1"/>
</dbReference>
<feature type="domain" description="Trimeric autotransporter adhesin YadA-like head" evidence="13">
    <location>
        <begin position="238"/>
        <end position="264"/>
    </location>
</feature>
<evidence type="ECO:0000256" key="11">
    <source>
        <dbReference type="SAM" id="MobiDB-lite"/>
    </source>
</evidence>
<dbReference type="Gene3D" id="2.150.10.10">
    <property type="entry name" value="Serralysin-like metalloprotease, C-terminal"/>
    <property type="match status" value="3"/>
</dbReference>
<keyword evidence="10" id="KW-0998">Cell outer membrane</keyword>
<dbReference type="SUPFAM" id="SSF54523">
    <property type="entry name" value="Pili subunits"/>
    <property type="match status" value="1"/>
</dbReference>
<dbReference type="InterPro" id="IPR008640">
    <property type="entry name" value="Adhesin_Head_dom"/>
</dbReference>
<feature type="domain" description="Trimeric autotransporter adhesin YadA-like stalk" evidence="14">
    <location>
        <begin position="672"/>
        <end position="713"/>
    </location>
</feature>
<evidence type="ECO:0000256" key="7">
    <source>
        <dbReference type="ARBA" id="ARBA00022729"/>
    </source>
</evidence>
<feature type="domain" description="Trimeric autotransporter adhesin YadA-like head" evidence="13">
    <location>
        <begin position="621"/>
        <end position="640"/>
    </location>
</feature>